<reference evidence="3" key="2">
    <citation type="submission" date="2025-09" db="UniProtKB">
        <authorList>
            <consortium name="Ensembl"/>
        </authorList>
    </citation>
    <scope>IDENTIFICATION</scope>
</reference>
<dbReference type="GO" id="GO:0000786">
    <property type="term" value="C:nucleosome"/>
    <property type="evidence" value="ECO:0007669"/>
    <property type="project" value="InterPro"/>
</dbReference>
<reference evidence="3" key="1">
    <citation type="submission" date="2025-08" db="UniProtKB">
        <authorList>
            <consortium name="Ensembl"/>
        </authorList>
    </citation>
    <scope>IDENTIFICATION</scope>
</reference>
<feature type="domain" description="H15" evidence="2">
    <location>
        <begin position="35"/>
        <end position="94"/>
    </location>
</feature>
<evidence type="ECO:0000313" key="4">
    <source>
        <dbReference type="Proteomes" id="UP000694421"/>
    </source>
</evidence>
<dbReference type="InterPro" id="IPR036390">
    <property type="entry name" value="WH_DNA-bd_sf"/>
</dbReference>
<accession>A0A8D0DFT9</accession>
<dbReference type="InterPro" id="IPR036388">
    <property type="entry name" value="WH-like_DNA-bd_sf"/>
</dbReference>
<dbReference type="AlphaFoldDB" id="A0A8D0DFT9"/>
<dbReference type="Ensembl" id="ENSSMRT00000000987.1">
    <property type="protein sequence ID" value="ENSSMRP00000000818.1"/>
    <property type="gene ID" value="ENSSMRG00000000728.1"/>
</dbReference>
<dbReference type="SUPFAM" id="SSF46785">
    <property type="entry name" value="Winged helix' DNA-binding domain"/>
    <property type="match status" value="1"/>
</dbReference>
<organism evidence="3 4">
    <name type="scientific">Salvator merianae</name>
    <name type="common">Argentine black and white tegu</name>
    <name type="synonym">Tupinambis merianae</name>
    <dbReference type="NCBI Taxonomy" id="96440"/>
    <lineage>
        <taxon>Eukaryota</taxon>
        <taxon>Metazoa</taxon>
        <taxon>Chordata</taxon>
        <taxon>Craniata</taxon>
        <taxon>Vertebrata</taxon>
        <taxon>Euteleostomi</taxon>
        <taxon>Lepidosauria</taxon>
        <taxon>Squamata</taxon>
        <taxon>Bifurcata</taxon>
        <taxon>Unidentata</taxon>
        <taxon>Episquamata</taxon>
        <taxon>Laterata</taxon>
        <taxon>Teiioidea</taxon>
        <taxon>Teiidae</taxon>
        <taxon>Salvator</taxon>
    </lineage>
</organism>
<dbReference type="Gene3D" id="1.10.10.10">
    <property type="entry name" value="Winged helix-like DNA-binding domain superfamily/Winged helix DNA-binding domain"/>
    <property type="match status" value="1"/>
</dbReference>
<evidence type="ECO:0000313" key="3">
    <source>
        <dbReference type="Ensembl" id="ENSSMRP00000000818.1"/>
    </source>
</evidence>
<dbReference type="GO" id="GO:0003677">
    <property type="term" value="F:DNA binding"/>
    <property type="evidence" value="ECO:0007669"/>
    <property type="project" value="InterPro"/>
</dbReference>
<feature type="region of interest" description="Disordered" evidence="1">
    <location>
        <begin position="114"/>
        <end position="175"/>
    </location>
</feature>
<name>A0A8D0DFT9_SALMN</name>
<feature type="compositionally biased region" description="Basic and acidic residues" evidence="1">
    <location>
        <begin position="117"/>
        <end position="131"/>
    </location>
</feature>
<proteinExistence type="predicted"/>
<dbReference type="Pfam" id="PF00538">
    <property type="entry name" value="Linker_histone"/>
    <property type="match status" value="1"/>
</dbReference>
<sequence length="241" mass="26394">QLSNRREAPTPRKPVTMLEVKKKSLAPRITIGSLPNISGLLVQAIAMCQSDNGLSFTELKEVLSTKGYNVSRHCPRIKKKLQALVSKGALVRMTRSNGSTFFVVKKYPEKSSNVFESSEKNVGRQKAKVENRNAMYVPSKAKRPSKGGKNPDSKNRGKKAQSLNKKLNAGEKASKEAKNIRGALLDQATAHLVQHLFHTVARQWLPGILKQNIKAKPSPGLDSPQMVLQASCLSFQPGGSI</sequence>
<dbReference type="GO" id="GO:0006334">
    <property type="term" value="P:nucleosome assembly"/>
    <property type="evidence" value="ECO:0007669"/>
    <property type="project" value="InterPro"/>
</dbReference>
<dbReference type="Proteomes" id="UP000694421">
    <property type="component" value="Unplaced"/>
</dbReference>
<keyword evidence="4" id="KW-1185">Reference proteome</keyword>
<dbReference type="InterPro" id="IPR005818">
    <property type="entry name" value="Histone_H1/H5_H15"/>
</dbReference>
<protein>
    <recommendedName>
        <fullName evidence="2">H15 domain-containing protein</fullName>
    </recommendedName>
</protein>
<evidence type="ECO:0000259" key="2">
    <source>
        <dbReference type="Pfam" id="PF00538"/>
    </source>
</evidence>
<evidence type="ECO:0000256" key="1">
    <source>
        <dbReference type="SAM" id="MobiDB-lite"/>
    </source>
</evidence>
<dbReference type="GeneTree" id="ENSGT00960000190243"/>